<dbReference type="AlphaFoldDB" id="A0A7I8XPS5"/>
<dbReference type="InterPro" id="IPR019428">
    <property type="entry name" value="7TM_GPCR_serpentine_rcpt_Str"/>
</dbReference>
<dbReference type="Pfam" id="PF10326">
    <property type="entry name" value="7TM_GPCR_Str"/>
    <property type="match status" value="1"/>
</dbReference>
<feature type="transmembrane region" description="Helical" evidence="1">
    <location>
        <begin position="171"/>
        <end position="196"/>
    </location>
</feature>
<evidence type="ECO:0000313" key="3">
    <source>
        <dbReference type="Proteomes" id="UP000659654"/>
    </source>
</evidence>
<evidence type="ECO:0000256" key="1">
    <source>
        <dbReference type="SAM" id="Phobius"/>
    </source>
</evidence>
<accession>A0A7I8XPS5</accession>
<protein>
    <submittedName>
        <fullName evidence="2">(pine wood nematode) hypothetical protein</fullName>
    </submittedName>
</protein>
<keyword evidence="1" id="KW-0472">Membrane</keyword>
<sequence length="309" mass="35618">MMKHYTRIMFVHLVNDYVMTFAFFIILPVSQQPYRCEKFTKCYVEILEIFPLNGQVYLLIGNYGEKLELEWCRWLICIYYFAEILQLVLLPVDFYYRYRVVCKQEIMSDRKLYSIITALTLTVFCQTVVLTQYTLKQNPEYNEILKHALNSTSVPVYLATITDPILAHTPLLMNIFFVLFCYSMCVYVFWAINKVLRKNTANSKTIKALKIEKQVTRLMIVQCVLPMFVISLPVLVTCGFTLLKLPLLEIGPINQIVIAWNGAIKTVATIIVIPNYRNFILFKLGAKSTMGASASVAATSDGRHTKSVF</sequence>
<dbReference type="EMBL" id="CAJFCV020000001">
    <property type="protein sequence ID" value="CAG9086909.1"/>
    <property type="molecule type" value="Genomic_DNA"/>
</dbReference>
<dbReference type="EMBL" id="CAJFDI010000001">
    <property type="protein sequence ID" value="CAD5210735.1"/>
    <property type="molecule type" value="Genomic_DNA"/>
</dbReference>
<gene>
    <name evidence="2" type="ORF">BXYJ_LOCUS2077</name>
</gene>
<evidence type="ECO:0000313" key="2">
    <source>
        <dbReference type="EMBL" id="CAD5210735.1"/>
    </source>
</evidence>
<comment type="caution">
    <text evidence="2">The sequence shown here is derived from an EMBL/GenBank/DDBJ whole genome shotgun (WGS) entry which is preliminary data.</text>
</comment>
<organism evidence="2 3">
    <name type="scientific">Bursaphelenchus xylophilus</name>
    <name type="common">Pinewood nematode worm</name>
    <name type="synonym">Aphelenchoides xylophilus</name>
    <dbReference type="NCBI Taxonomy" id="6326"/>
    <lineage>
        <taxon>Eukaryota</taxon>
        <taxon>Metazoa</taxon>
        <taxon>Ecdysozoa</taxon>
        <taxon>Nematoda</taxon>
        <taxon>Chromadorea</taxon>
        <taxon>Rhabditida</taxon>
        <taxon>Tylenchina</taxon>
        <taxon>Tylenchomorpha</taxon>
        <taxon>Aphelenchoidea</taxon>
        <taxon>Aphelenchoididae</taxon>
        <taxon>Bursaphelenchus</taxon>
    </lineage>
</organism>
<feature type="transmembrane region" description="Helical" evidence="1">
    <location>
        <begin position="217"/>
        <end position="243"/>
    </location>
</feature>
<feature type="transmembrane region" description="Helical" evidence="1">
    <location>
        <begin position="9"/>
        <end position="29"/>
    </location>
</feature>
<name>A0A7I8XPS5_BURXY</name>
<feature type="transmembrane region" description="Helical" evidence="1">
    <location>
        <begin position="255"/>
        <end position="273"/>
    </location>
</feature>
<dbReference type="Proteomes" id="UP000582659">
    <property type="component" value="Unassembled WGS sequence"/>
</dbReference>
<reference evidence="2" key="1">
    <citation type="submission" date="2020-09" db="EMBL/GenBank/DDBJ databases">
        <authorList>
            <person name="Kikuchi T."/>
        </authorList>
    </citation>
    <scope>NUCLEOTIDE SEQUENCE</scope>
    <source>
        <strain evidence="2">Ka4C1</strain>
    </source>
</reference>
<feature type="transmembrane region" description="Helical" evidence="1">
    <location>
        <begin position="112"/>
        <end position="135"/>
    </location>
</feature>
<dbReference type="OrthoDB" id="5818102at2759"/>
<dbReference type="PANTHER" id="PTHR22943:SF248">
    <property type="entry name" value="SEVEN TM RECEPTOR"/>
    <property type="match status" value="1"/>
</dbReference>
<dbReference type="SMR" id="A0A7I8XPS5"/>
<keyword evidence="1" id="KW-0812">Transmembrane</keyword>
<dbReference type="SUPFAM" id="SSF81321">
    <property type="entry name" value="Family A G protein-coupled receptor-like"/>
    <property type="match status" value="1"/>
</dbReference>
<proteinExistence type="predicted"/>
<keyword evidence="1" id="KW-1133">Transmembrane helix</keyword>
<dbReference type="PANTHER" id="PTHR22943">
    <property type="entry name" value="7-TRANSMEMBRANE DOMAIN RECEPTOR C.ELEGANS"/>
    <property type="match status" value="1"/>
</dbReference>
<dbReference type="Proteomes" id="UP000659654">
    <property type="component" value="Unassembled WGS sequence"/>
</dbReference>
<keyword evidence="3" id="KW-1185">Reference proteome</keyword>
<feature type="transmembrane region" description="Helical" evidence="1">
    <location>
        <begin position="73"/>
        <end position="92"/>
    </location>
</feature>